<keyword evidence="3" id="KW-1185">Reference proteome</keyword>
<proteinExistence type="predicted"/>
<evidence type="ECO:0000313" key="3">
    <source>
        <dbReference type="Proteomes" id="UP000823399"/>
    </source>
</evidence>
<dbReference type="RefSeq" id="XP_041289539.1">
    <property type="nucleotide sequence ID" value="XM_041433991.1"/>
</dbReference>
<keyword evidence="1" id="KW-0732">Signal</keyword>
<protein>
    <submittedName>
        <fullName evidence="2">Uncharacterized protein</fullName>
    </submittedName>
</protein>
<dbReference type="Proteomes" id="UP000823399">
    <property type="component" value="Unassembled WGS sequence"/>
</dbReference>
<evidence type="ECO:0000256" key="1">
    <source>
        <dbReference type="SAM" id="SignalP"/>
    </source>
</evidence>
<comment type="caution">
    <text evidence="2">The sequence shown here is derived from an EMBL/GenBank/DDBJ whole genome shotgun (WGS) entry which is preliminary data.</text>
</comment>
<gene>
    <name evidence="2" type="ORF">F5147DRAFT_655552</name>
</gene>
<dbReference type="GeneID" id="64696250"/>
<feature type="signal peptide" evidence="1">
    <location>
        <begin position="1"/>
        <end position="20"/>
    </location>
</feature>
<organism evidence="2 3">
    <name type="scientific">Suillus discolor</name>
    <dbReference type="NCBI Taxonomy" id="1912936"/>
    <lineage>
        <taxon>Eukaryota</taxon>
        <taxon>Fungi</taxon>
        <taxon>Dikarya</taxon>
        <taxon>Basidiomycota</taxon>
        <taxon>Agaricomycotina</taxon>
        <taxon>Agaricomycetes</taxon>
        <taxon>Agaricomycetidae</taxon>
        <taxon>Boletales</taxon>
        <taxon>Suillineae</taxon>
        <taxon>Suillaceae</taxon>
        <taxon>Suillus</taxon>
    </lineage>
</organism>
<sequence>MTMQLMVVTVLSLVMICIHASAHISSAELPLISKDCESSYVETALKVLGKLDVIEIDDGAADIISVDTEALGVGAVVDCWTTDDVVPAAGSTEGSGSSLETVYQTFFH</sequence>
<evidence type="ECO:0000313" key="2">
    <source>
        <dbReference type="EMBL" id="KAG2100434.1"/>
    </source>
</evidence>
<name>A0A9P7F1Y3_9AGAM</name>
<feature type="chain" id="PRO_5040124717" evidence="1">
    <location>
        <begin position="21"/>
        <end position="108"/>
    </location>
</feature>
<dbReference type="AlphaFoldDB" id="A0A9P7F1Y3"/>
<reference evidence="2" key="1">
    <citation type="journal article" date="2020" name="New Phytol.">
        <title>Comparative genomics reveals dynamic genome evolution in host specialist ectomycorrhizal fungi.</title>
        <authorList>
            <person name="Lofgren L.A."/>
            <person name="Nguyen N.H."/>
            <person name="Vilgalys R."/>
            <person name="Ruytinx J."/>
            <person name="Liao H.L."/>
            <person name="Branco S."/>
            <person name="Kuo A."/>
            <person name="LaButti K."/>
            <person name="Lipzen A."/>
            <person name="Andreopoulos W."/>
            <person name="Pangilinan J."/>
            <person name="Riley R."/>
            <person name="Hundley H."/>
            <person name="Na H."/>
            <person name="Barry K."/>
            <person name="Grigoriev I.V."/>
            <person name="Stajich J.E."/>
            <person name="Kennedy P.G."/>
        </authorList>
    </citation>
    <scope>NUCLEOTIDE SEQUENCE</scope>
    <source>
        <strain evidence="2">FC423</strain>
    </source>
</reference>
<accession>A0A9P7F1Y3</accession>
<dbReference type="EMBL" id="JABBWM010000054">
    <property type="protein sequence ID" value="KAG2100434.1"/>
    <property type="molecule type" value="Genomic_DNA"/>
</dbReference>